<evidence type="ECO:0000313" key="15">
    <source>
        <dbReference type="Proteomes" id="UP000551758"/>
    </source>
</evidence>
<dbReference type="GO" id="GO:0003677">
    <property type="term" value="F:DNA binding"/>
    <property type="evidence" value="ECO:0007669"/>
    <property type="project" value="UniProtKB-KW"/>
</dbReference>
<keyword evidence="8" id="KW-0804">Transcription</keyword>
<evidence type="ECO:0000256" key="5">
    <source>
        <dbReference type="ARBA" id="ARBA00022833"/>
    </source>
</evidence>
<evidence type="ECO:0000256" key="6">
    <source>
        <dbReference type="ARBA" id="ARBA00023015"/>
    </source>
</evidence>
<feature type="region of interest" description="Disordered" evidence="11">
    <location>
        <begin position="170"/>
        <end position="275"/>
    </location>
</feature>
<dbReference type="InterPro" id="IPR013087">
    <property type="entry name" value="Znf_C2H2_type"/>
</dbReference>
<dbReference type="PANTHER" id="PTHR23232">
    <property type="entry name" value="KRAB DOMAIN C2H2 ZINC FINGER"/>
    <property type="match status" value="1"/>
</dbReference>
<dbReference type="Gene3D" id="6.10.140.140">
    <property type="match status" value="1"/>
</dbReference>
<evidence type="ECO:0000256" key="2">
    <source>
        <dbReference type="ARBA" id="ARBA00022723"/>
    </source>
</evidence>
<keyword evidence="6" id="KW-0805">Transcription regulation</keyword>
<evidence type="ECO:0000256" key="10">
    <source>
        <dbReference type="PROSITE-ProRule" id="PRU00042"/>
    </source>
</evidence>
<keyword evidence="9" id="KW-0539">Nucleus</keyword>
<evidence type="ECO:0008006" key="16">
    <source>
        <dbReference type="Google" id="ProtNLM"/>
    </source>
</evidence>
<evidence type="ECO:0000256" key="8">
    <source>
        <dbReference type="ARBA" id="ARBA00023163"/>
    </source>
</evidence>
<evidence type="ECO:0000256" key="3">
    <source>
        <dbReference type="ARBA" id="ARBA00022737"/>
    </source>
</evidence>
<dbReference type="InterPro" id="IPR036051">
    <property type="entry name" value="KRAB_dom_sf"/>
</dbReference>
<dbReference type="PROSITE" id="PS50157">
    <property type="entry name" value="ZINC_FINGER_C2H2_2"/>
    <property type="match status" value="1"/>
</dbReference>
<keyword evidence="4 10" id="KW-0863">Zinc-finger</keyword>
<dbReference type="InterPro" id="IPR050169">
    <property type="entry name" value="Krueppel_C2H2_ZnF"/>
</dbReference>
<evidence type="ECO:0000256" key="1">
    <source>
        <dbReference type="ARBA" id="ARBA00004123"/>
    </source>
</evidence>
<comment type="subcellular location">
    <subcellularLocation>
        <location evidence="1">Nucleus</location>
    </subcellularLocation>
</comment>
<proteinExistence type="predicted"/>
<dbReference type="PROSITE" id="PS50805">
    <property type="entry name" value="KRAB"/>
    <property type="match status" value="1"/>
</dbReference>
<feature type="non-terminal residue" evidence="14">
    <location>
        <position position="275"/>
    </location>
</feature>
<evidence type="ECO:0000256" key="4">
    <source>
        <dbReference type="ARBA" id="ARBA00022771"/>
    </source>
</evidence>
<feature type="domain" description="C2H2-type" evidence="12">
    <location>
        <begin position="107"/>
        <end position="134"/>
    </location>
</feature>
<dbReference type="FunFam" id="3.30.160.60:FF:002863">
    <property type="entry name" value="Zinc finger protein 671"/>
    <property type="match status" value="1"/>
</dbReference>
<evidence type="ECO:0000256" key="11">
    <source>
        <dbReference type="SAM" id="MobiDB-lite"/>
    </source>
</evidence>
<keyword evidence="2" id="KW-0479">Metal-binding</keyword>
<dbReference type="EMBL" id="JACDTQ010000092">
    <property type="protein sequence ID" value="KAF5929479.1"/>
    <property type="molecule type" value="Genomic_DNA"/>
</dbReference>
<feature type="compositionally biased region" description="Low complexity" evidence="11">
    <location>
        <begin position="201"/>
        <end position="210"/>
    </location>
</feature>
<name>A0A7J7FN64_DICBM</name>
<dbReference type="PANTHER" id="PTHR23232:SF159">
    <property type="entry name" value="KRAB DOMAIN-CONTAINING PROTEIN"/>
    <property type="match status" value="1"/>
</dbReference>
<dbReference type="GO" id="GO:0006355">
    <property type="term" value="P:regulation of DNA-templated transcription"/>
    <property type="evidence" value="ECO:0007669"/>
    <property type="project" value="InterPro"/>
</dbReference>
<dbReference type="CDD" id="cd07765">
    <property type="entry name" value="KRAB_A-box"/>
    <property type="match status" value="1"/>
</dbReference>
<dbReference type="AlphaFoldDB" id="A0A7J7FN64"/>
<feature type="compositionally biased region" description="Pro residues" evidence="11">
    <location>
        <begin position="221"/>
        <end position="234"/>
    </location>
</feature>
<keyword evidence="15" id="KW-1185">Reference proteome</keyword>
<reference evidence="14 15" key="1">
    <citation type="journal article" date="2020" name="Mol. Biol. Evol.">
        <title>Interspecific Gene Flow and the Evolution of Specialization in Black and White Rhinoceros.</title>
        <authorList>
            <person name="Moodley Y."/>
            <person name="Westbury M.V."/>
            <person name="Russo I.M."/>
            <person name="Gopalakrishnan S."/>
            <person name="Rakotoarivelo A."/>
            <person name="Olsen R.A."/>
            <person name="Prost S."/>
            <person name="Tunstall T."/>
            <person name="Ryder O.A."/>
            <person name="Dalen L."/>
            <person name="Bruford M.W."/>
        </authorList>
    </citation>
    <scope>NUCLEOTIDE SEQUENCE [LARGE SCALE GENOMIC DNA]</scope>
    <source>
        <strain evidence="14">SBR-YM</strain>
        <tissue evidence="14">Skin</tissue>
    </source>
</reference>
<evidence type="ECO:0000256" key="7">
    <source>
        <dbReference type="ARBA" id="ARBA00023125"/>
    </source>
</evidence>
<dbReference type="SUPFAM" id="SSF57667">
    <property type="entry name" value="beta-beta-alpha zinc fingers"/>
    <property type="match status" value="2"/>
</dbReference>
<keyword evidence="7" id="KW-0238">DNA-binding</keyword>
<accession>A0A7J7FN64</accession>
<dbReference type="InterPro" id="IPR036236">
    <property type="entry name" value="Znf_C2H2_sf"/>
</dbReference>
<feature type="domain" description="KRAB" evidence="13">
    <location>
        <begin position="3"/>
        <end position="74"/>
    </location>
</feature>
<evidence type="ECO:0000259" key="12">
    <source>
        <dbReference type="PROSITE" id="PS50157"/>
    </source>
</evidence>
<sequence>DCVTFEDVAVYFSWEEWRLLDEPQRRLYLDVMLENFALISSLGCCCGAEDVEAPCEQSISVEVSPARTPKGAPSSQKTHPWEMCGPVLREIFHWAQQHGTQHSLKLLRCGACAKRFYFSANFQQHQEQHVGEKPLRSNVDKALFVKSCRFHVSGKPFPWGEVGKDFLGSLGRQQQQATHTREKPSKITQCGATLPGRKSDATPNAPGTPARRPRGTRRGPGPAPAPGSAPPSAPRPGDARSRPGPPLGRPLAAHVTVGTQVRGSVVRDMTGSEMT</sequence>
<dbReference type="GO" id="GO:0008270">
    <property type="term" value="F:zinc ion binding"/>
    <property type="evidence" value="ECO:0007669"/>
    <property type="project" value="UniProtKB-KW"/>
</dbReference>
<dbReference type="SMART" id="SM00349">
    <property type="entry name" value="KRAB"/>
    <property type="match status" value="1"/>
</dbReference>
<organism evidence="14 15">
    <name type="scientific">Diceros bicornis minor</name>
    <name type="common">South-central black rhinoceros</name>
    <dbReference type="NCBI Taxonomy" id="77932"/>
    <lineage>
        <taxon>Eukaryota</taxon>
        <taxon>Metazoa</taxon>
        <taxon>Chordata</taxon>
        <taxon>Craniata</taxon>
        <taxon>Vertebrata</taxon>
        <taxon>Euteleostomi</taxon>
        <taxon>Mammalia</taxon>
        <taxon>Eutheria</taxon>
        <taxon>Laurasiatheria</taxon>
        <taxon>Perissodactyla</taxon>
        <taxon>Rhinocerotidae</taxon>
        <taxon>Diceros</taxon>
    </lineage>
</organism>
<gene>
    <name evidence="14" type="ORF">HPG69_007230</name>
</gene>
<evidence type="ECO:0000259" key="13">
    <source>
        <dbReference type="PROSITE" id="PS50805"/>
    </source>
</evidence>
<evidence type="ECO:0000313" key="14">
    <source>
        <dbReference type="EMBL" id="KAF5929479.1"/>
    </source>
</evidence>
<keyword evidence="5" id="KW-0862">Zinc</keyword>
<dbReference type="GO" id="GO:0005634">
    <property type="term" value="C:nucleus"/>
    <property type="evidence" value="ECO:0007669"/>
    <property type="project" value="UniProtKB-SubCell"/>
</dbReference>
<dbReference type="InterPro" id="IPR001909">
    <property type="entry name" value="KRAB"/>
</dbReference>
<keyword evidence="3" id="KW-0677">Repeat</keyword>
<dbReference type="SUPFAM" id="SSF109640">
    <property type="entry name" value="KRAB domain (Kruppel-associated box)"/>
    <property type="match status" value="1"/>
</dbReference>
<comment type="caution">
    <text evidence="14">The sequence shown here is derived from an EMBL/GenBank/DDBJ whole genome shotgun (WGS) entry which is preliminary data.</text>
</comment>
<evidence type="ECO:0000256" key="9">
    <source>
        <dbReference type="ARBA" id="ARBA00023242"/>
    </source>
</evidence>
<protein>
    <recommendedName>
        <fullName evidence="16">Zinc finger protein 211</fullName>
    </recommendedName>
</protein>
<dbReference type="PROSITE" id="PS00028">
    <property type="entry name" value="ZINC_FINGER_C2H2_1"/>
    <property type="match status" value="1"/>
</dbReference>
<dbReference type="Pfam" id="PF01352">
    <property type="entry name" value="KRAB"/>
    <property type="match status" value="1"/>
</dbReference>
<dbReference type="Proteomes" id="UP000551758">
    <property type="component" value="Unassembled WGS sequence"/>
</dbReference>
<dbReference type="Gene3D" id="3.30.160.60">
    <property type="entry name" value="Classic Zinc Finger"/>
    <property type="match status" value="1"/>
</dbReference>